<feature type="compositionally biased region" description="Basic and acidic residues" evidence="5">
    <location>
        <begin position="3274"/>
        <end position="3283"/>
    </location>
</feature>
<keyword evidence="2" id="KW-0964">Secreted</keyword>
<dbReference type="PROSITE" id="PS50847">
    <property type="entry name" value="GRAM_POS_ANCHORING"/>
    <property type="match status" value="1"/>
</dbReference>
<reference evidence="7 8" key="1">
    <citation type="journal article" date="2015" name="Genome Announc.">
        <title>Expanding the biotechnology potential of lactobacilli through comparative genomics of 213 strains and associated genera.</title>
        <authorList>
            <person name="Sun Z."/>
            <person name="Harris H.M."/>
            <person name="McCann A."/>
            <person name="Guo C."/>
            <person name="Argimon S."/>
            <person name="Zhang W."/>
            <person name="Yang X."/>
            <person name="Jeffery I.B."/>
            <person name="Cooney J.C."/>
            <person name="Kagawa T.F."/>
            <person name="Liu W."/>
            <person name="Song Y."/>
            <person name="Salvetti E."/>
            <person name="Wrobel A."/>
            <person name="Rasinkangas P."/>
            <person name="Parkhill J."/>
            <person name="Rea M.C."/>
            <person name="O'Sullivan O."/>
            <person name="Ritari J."/>
            <person name="Douillard F.P."/>
            <person name="Paul Ross R."/>
            <person name="Yang R."/>
            <person name="Briner A.E."/>
            <person name="Felis G.E."/>
            <person name="de Vos W.M."/>
            <person name="Barrangou R."/>
            <person name="Klaenhammer T.R."/>
            <person name="Caufield P.W."/>
            <person name="Cui Y."/>
            <person name="Zhang H."/>
            <person name="O'Toole P.W."/>
        </authorList>
    </citation>
    <scope>NUCLEOTIDE SEQUENCE [LARGE SCALE GENOMIC DNA]</scope>
    <source>
        <strain evidence="7 8">DSM 13145</strain>
    </source>
</reference>
<dbReference type="Pfam" id="PF20585">
    <property type="entry name" value="Pectate_lyase_5"/>
    <property type="match status" value="1"/>
</dbReference>
<feature type="region of interest" description="Disordered" evidence="5">
    <location>
        <begin position="3269"/>
        <end position="3308"/>
    </location>
</feature>
<dbReference type="Pfam" id="PF17966">
    <property type="entry name" value="Muc_B2"/>
    <property type="match status" value="12"/>
</dbReference>
<accession>A0A0R1P0V3</accession>
<feature type="region of interest" description="Disordered" evidence="5">
    <location>
        <begin position="2649"/>
        <end position="2670"/>
    </location>
</feature>
<feature type="compositionally biased region" description="Polar residues" evidence="5">
    <location>
        <begin position="1"/>
        <end position="16"/>
    </location>
</feature>
<feature type="compositionally biased region" description="Pro residues" evidence="5">
    <location>
        <begin position="4804"/>
        <end position="4840"/>
    </location>
</feature>
<feature type="compositionally biased region" description="Low complexity" evidence="5">
    <location>
        <begin position="4841"/>
        <end position="4850"/>
    </location>
</feature>
<dbReference type="PATRIC" id="fig|1423746.3.peg.1434"/>
<evidence type="ECO:0000256" key="4">
    <source>
        <dbReference type="ARBA" id="ARBA00023088"/>
    </source>
</evidence>
<dbReference type="Pfam" id="PF17965">
    <property type="entry name" value="MucBP_2"/>
    <property type="match status" value="8"/>
</dbReference>
<feature type="region of interest" description="Disordered" evidence="5">
    <location>
        <begin position="1317"/>
        <end position="1367"/>
    </location>
</feature>
<proteinExistence type="predicted"/>
<keyword evidence="1" id="KW-0134">Cell wall</keyword>
<feature type="region of interest" description="Disordered" evidence="5">
    <location>
        <begin position="4800"/>
        <end position="4869"/>
    </location>
</feature>
<dbReference type="Proteomes" id="UP000051445">
    <property type="component" value="Unassembled WGS sequence"/>
</dbReference>
<evidence type="ECO:0000313" key="7">
    <source>
        <dbReference type="EMBL" id="KRL26017.1"/>
    </source>
</evidence>
<dbReference type="Gene3D" id="3.10.20.470">
    <property type="match status" value="11"/>
</dbReference>
<feature type="compositionally biased region" description="Polar residues" evidence="5">
    <location>
        <begin position="4855"/>
        <end position="4869"/>
    </location>
</feature>
<dbReference type="STRING" id="1423746.FD27_GL001404"/>
<feature type="region of interest" description="Disordered" evidence="5">
    <location>
        <begin position="4521"/>
        <end position="4548"/>
    </location>
</feature>
<feature type="region of interest" description="Disordered" evidence="5">
    <location>
        <begin position="3512"/>
        <end position="3541"/>
    </location>
</feature>
<comment type="caution">
    <text evidence="7">The sequence shown here is derived from an EMBL/GenBank/DDBJ whole genome shotgun (WGS) entry which is preliminary data.</text>
</comment>
<evidence type="ECO:0000259" key="6">
    <source>
        <dbReference type="PROSITE" id="PS50847"/>
    </source>
</evidence>
<feature type="region of interest" description="Disordered" evidence="5">
    <location>
        <begin position="3674"/>
        <end position="3695"/>
    </location>
</feature>
<evidence type="ECO:0000313" key="8">
    <source>
        <dbReference type="Proteomes" id="UP000051445"/>
    </source>
</evidence>
<feature type="region of interest" description="Disordered" evidence="5">
    <location>
        <begin position="2578"/>
        <end position="2597"/>
    </location>
</feature>
<evidence type="ECO:0000256" key="2">
    <source>
        <dbReference type="ARBA" id="ARBA00022525"/>
    </source>
</evidence>
<feature type="compositionally biased region" description="Low complexity" evidence="5">
    <location>
        <begin position="4257"/>
        <end position="4270"/>
    </location>
</feature>
<dbReference type="NCBIfam" id="TIGR01167">
    <property type="entry name" value="LPXTG_anchor"/>
    <property type="match status" value="1"/>
</dbReference>
<evidence type="ECO:0000256" key="5">
    <source>
        <dbReference type="SAM" id="MobiDB-lite"/>
    </source>
</evidence>
<gene>
    <name evidence="7" type="ORF">FD27_GL001404</name>
</gene>
<sequence length="4898" mass="528808">MRSVPQPSSWPNNGKNNHLDKTQLETVKNASLADSQNKIDNRYNAERTAETSAATKTQPATPQPVQNNQDVSTWADLQAKLADSSVDQITITGNITADTQLHVNGNPRLGTVGMRDWAGLANAEDKSQPTTTNGHTVTIVGKNGATINVARNMQALKLGGSGWNITFKNLIFNTDNQVGVLDLSATQGKQSVTFNNVNASGSALYNGGGDTDVYIVRNTTSNVNSQTYTSAAQQGFDDQYSSKYGTYFNNGSTTDSGNTLIDRNYWRSAPNVRAANIIITDGSSLTANRTVDGDGLVAYDGLVRNTINGSSTKTDRGHVYVGNNAKLNINLKDSNLDGNALKSSERNNLETHNIGIRVNNNGTLITGENAQVKMKVGHGRAVSFGSYNISSVPGANANYIQRADQASLTEDHPEIENNVYVGKNSTLDIMGREGLILGNRGTFISDAGSVTNINNWGTGNGFDGGDFGMFIAGPSSTVKFTSNGRSHSAGDYRQNNYFALGEDGKIVVDKDASLSVILTNQGLSLYNDNIQLLSTHYHDPLVWVKDGATLDVRSDAQSRDAELISVPLGGAAGSQGSRTAYFVMDNAKYINLERDAVTTNVTGGGTNRNGDGNLIFMDPTNGNYFSGNRGGVSGFVGQGHYELFKWNNENLSSKPVQYNPTITPKENTENFYKSAQQVWDGIKGFYQARNGYNTDASTMQLVADDSSDVTKPAEKGGAAFNDVKNGFSLTNSQRLVIMGHNIEPVNPDHTTDYYVKTDVDKHIIREVKYVVDNGESSASQMAELAPANFTTAPTGDQVRQDNHFIGTGYIDITTGDLVEIQKNDDGTPKLDKYGHLQAVLGRDGKPVQGALSWALQADGKQGKFDASALPGIDSSKYQFERIDVSEDTGLATDSNGNPVYVKKLQYGKDGQPVYQNGQPVYMYAQKLDSQGNPIFDDDGNPVYDYTKPLYVQAKDENGQLLWNADGTPKYEQERKAEISHTSLTANSEIPAKENVTHATPTPEIYYVVYRAVNPDENRQATLKFHDDTTNQDINNNVINGVDLTPANGATGTAISFGNGDQSVQKILANGYVIDSISGTGITGNVKVGSYDDAATHFGKFGADTANFVIHFKHGAQLVDPNHPLDGNDPANKQHYTNLTTDDLTHQVTETVHYVHDNADGSQTDIAPSHSQQLNFAGHTYIDKVTGNLIAEANVADKNGQQISDRTRDAAYEVYGTDPATGKVTWEAQNNKTAFDGYAAVNVTGYNYNYTSSTPAEFSSAVDSNGKVNTITPIANIQNINNNSISAVALTLHYSAIPHLAADIEKRQISLEVSRDVKYKNNGNSDGQAVKDDLVNDGNLNSNTDERNEAAQLPDMDPDTLQGNRDTKQTIKLTGTAWYDKSTGKFVKVNDHGYAIDSQGRYITYDANNKPVVGYLDSEGKLQVQLDSRGNEIPTQYVQGGFTWTVTDQGQGWDSPTADGYTRVPDKVTDLNVVFNDANGNPIIPGNAHPTVQQVVDYLNQQSEQAASQEAVAGDVIQDPSNYPSKAHPNLARLFPQLAPNTGSQYIFDQYQYNNGPIFTLAVDRNNPARGNVYVYVTSADYSRILQWNTNDGGHYNYWWIAGDGGQTTYNFSDGSWVQINSFGPVTGNSISVNTNNGNNPLRRIFGYGSQTTADGSAWGDYKPREITQTIKYVDVDTGEEIPGYPEVQIKGLIGQHFNAQQINPLTIAGYKLQNVEMASGSISDYQVGHTYNRTWYSYNGNDRYEVKESYTLVNNNGTMDATISVQRFTLGRDGRYYAAEAPYINYGRIGANDALAGQYGFKAQNPFVPSTSTVSLKYKKVPLSAQENPYYVVYTPVAETQKAQLKFVDDDNNGALIAPSQDATGKYEDPINFANAQDTVNNLENKYVFVNVTGTGVTSSSNPTQYSDYTLPKFDNDKDNNQTFVVHFKHKIDHVDHNTAGHSDLDKTVTRGITYVHQDGTQAHAPVNQSAEFQGDYYVDAVTGQMVQVEMNNGQPVKDAQGNYTVAKDSQGNPVPGNINWQKVSGDTPFAAVPAVTINGYHVARIETSNADGQYNVGEDGAVAQQTVDHNSLSSTVKIVYAPTVNDQAADLTIIDETTGNRLNYYKNDAEPNTEISFAGAAQAVQGHLDNGYVWDYATYNQPNTTRLSAENFGEIQFGKYDNNDNTTQSWVVYLKHGTKPVTPDQPGGHYTKDDLDKTINRDVTYVYKGDGTHAAGSQAAAPVHQSVEYTAKGTIDTVTGQLVEVDGQGNIVKNADGTIKQGQLTWTPATSHEFEAVPAQTVTGYHVDHVEETNATGYTVGTDGAVGVQTVNHDSLSSSVKVVYVADAPEPIKQGTITVKYHDTTDNVDIPGYGTSATGNENAPFSYDPNAQDLPALEQRGYVLDGPLPMIPTSFTDGPQNVVINVKHGTEPVNPGHPGAGYSRTDLEKTVTRTINYLDGQGNPVSTAHNDSFTFTAHGTVDKVTGKLVTVDSQGKITGPGSLTWNADNHEFAHVDSPGIAGMHVTNVTPADQKDGDNVKAVTVNNASGNIVVNVYYAPNGTHQDGARTVPSTQTVNFVDDQGNQLRNPVVDSFTFSRTPDETDAQGHTTQGTWNTESHTYGVVNAEVIPGYVATKQSAGGKTATVDNPNVVDEIIYHKVSKIIPVTPDHNPIPGAPQPQYPNDPTDPTKVTPNEPIPTVPGYTPVDPSPITPVDPTKPTEVVYTKNEQNEKAKLTIIDISDGNKNIGEFNAAGKDNSAISFDGAATTVDALIRSGYKVEGIVQATTDPNNPIQYGTDYANAASRWKFDDKPGTDQNFYIYVEHSYEPVNPNNSYGRTDLTRVVKETVHYLNEADNSPVASDYTNTATFTGQGMVDKVTGKMLAIKSIENGQVTYDKDVANEIDISTATDNDFVWSNPTTFDKVTSPTIAGYTVDPARTTPSDLADGNDIKAIENVAYNHHNVEATVYYKANPVKTQQSAELIIKDVTPGQEMNLGTYTQSGLEGDAIRFNNADAQVTNLLNKGYKWVNASYNGTVLNGVTNYGGIHFGNYDDQSDNNGISQKWVIELDHSYTPVNPGHPDDKDGYTKDYLDRTITRKVTYVDQQGNEMAGLTPVTQTTEFKGEGYLDNVTGKWVTVENNKITGLANGLTWTPSENQTFAAINAKTANGYHVVSVSGNNIVGYTVDRTGAVSQQTVSRDTPSSDVVVVYAPDSQVPVNAQGSIKYIDDTTGSQLADASFSGHVGELINYQTADKIQNYEAHGYVLVSNNFKDGQETFLEGNNNFEVHLKHGTRPVDPDHPADPNKPVDPNKPDTPAPTNPNLSRKDLDKTITRTIEYHYADGSQALQPVPQQIEFKGHGTIDLVTGNLVTMNGNQIANQQGKITWDHDSQNFAAVPAIDLTNYHIISISKTNTDANVDETTGAVAGEAVTPTNRDSKIIITLAKNPAPTPVNDQLAVVNYIDADEGNAVIATSGDLNGKPGTKIDYSTASTINELEKKGYVLVNDGFPTGATFDHDDSTTQTYTVVLKHGHTTVTPDKPGNPGQPVDPNNPDGPKYPDGTGIDNLKKTGTQTVHYVGAGNKTPGDNKQIFDFTKTITFDNVTGKITDDSGWNVTSHTFGSVDTPVVDGFHADKRTAGNTTVTPDDLTKTVIVTYTPNGKIIPVDPNGTPIPNVPTPQYPTSPNDPTTVTPDEPVPNIPGMTPETPTVTPTDPGKATKVIYNVPTKDEGVVNVIVHDNTTGHNLPEYGWNSGSHEVGTKVDFDKPVTIQKLENAGYKVINPDVTVPTEITKGTTNVTIYVEHQIVPVTPDKPGNGLDHDDLYKTVTETVHYVGAGAKTPADQTAQLHFSGIAYYDSVTKKWTDANGNELTDQTKNITWSAQDGHQFATVVTPIIDGYTATVQNGYDDGQGNVKTLTGINQNSSDVNVTVTYKQNQTPTPEQDEKANLHIIDMNDNNKEIDQFDATGKDNSAINFKGAETTIAALVKSGYVIHSIVQATADPNKPIQYGTDYTSAASQWKFDEQPGVDQAFYVYLEHGYTPINPENAFGRTDLTRTVTETVHYVDEATGKPLTTDYTDTATFRGQGMVDKVTGKMLRVQSVENGQITYDHDINHEIDISTATDNDFVWSNPVTFAKVTSPTIGNYTIDAARTTPSDLADGNDIKAIENVAYNHPNVEATVYYKANPVPVNDQVAIVNYVDADEGNKVIITSGNLVGKANTKINYSTASTIKDLENKGYVLVNDGFPAGATFDNDDSTTQTYTVVLKHGHTTVTPDKPGNPGQPVNPNNPNGPKYPDGTDINNLKKTGTQTIHYVGAGDKTPADNKQSFDFTKTITFDNVTGKITNDSGWNVTSHTFGSVDTPVVNGYHADKRTAGNTTVTPTDLTKTVTVTYTPNGKIVPVDPNGNPIPNVPTPQYPTNPNDPTTVTPDEPVPNIPGMTPETPTVTPTDPGKDTNVIYNVPTKDQGIVNIVVHDNTTGNDLTEYGWTSGEHEIGTKVDFNKAQTITNLENKGYEVVNPGVTVPGEITKGTTTVTIYVVHKTKTVTPDQPGNPGQPVDPNNPNGPKYPDGTDINSLKKTGTQTIHYVGAGDKTPADNKQSFDFTKTITFDEVTGKVINDSGWNVTSHTFGNVDTPVVEGYHADKRTAGGQTVTPDDLTKTVVVTYTSNGHIIPVDPNGNPIPNADQPQFPTDPQDPTKTTSGQIPDVPGYKPENGKPGDPVAPNEDPGKDVKVPYVTPETDQQAVVNYVDVDTGQQIATSGILSGKAGTSINKLYSTSAELQKLEAAGYELVYNGFDGDGIVKNFDNDSNVTQVFTVALKKKATPTPTPTPEPTPQPQPVPEPTPEPTPQPQPGQQPTPQQPTPQQTVNVQPAEEAQQPTSAATLPQTGNDQTAEAVALGAAAALAALGLAGTDKKKRRN</sequence>
<feature type="compositionally biased region" description="Polar residues" evidence="5">
    <location>
        <begin position="24"/>
        <end position="36"/>
    </location>
</feature>
<dbReference type="InterPro" id="IPR041558">
    <property type="entry name" value="MucBP_2"/>
</dbReference>
<dbReference type="Gene3D" id="2.60.40.4300">
    <property type="match status" value="13"/>
</dbReference>
<keyword evidence="3" id="KW-0732">Signal</keyword>
<protein>
    <submittedName>
        <fullName evidence="7">Mucus binding protein Mub</fullName>
    </submittedName>
</protein>
<feature type="compositionally biased region" description="Polar residues" evidence="5">
    <location>
        <begin position="2587"/>
        <end position="2597"/>
    </location>
</feature>
<feature type="region of interest" description="Disordered" evidence="5">
    <location>
        <begin position="4249"/>
        <end position="4274"/>
    </location>
</feature>
<feature type="compositionally biased region" description="Low complexity" evidence="5">
    <location>
        <begin position="4663"/>
        <end position="4678"/>
    </location>
</feature>
<keyword evidence="8" id="KW-1185">Reference proteome</keyword>
<dbReference type="InterPro" id="IPR041495">
    <property type="entry name" value="Mub_B2"/>
</dbReference>
<organism evidence="7 8">
    <name type="scientific">Limosilactobacillus frumenti DSM 13145</name>
    <dbReference type="NCBI Taxonomy" id="1423746"/>
    <lineage>
        <taxon>Bacteria</taxon>
        <taxon>Bacillati</taxon>
        <taxon>Bacillota</taxon>
        <taxon>Bacilli</taxon>
        <taxon>Lactobacillales</taxon>
        <taxon>Lactobacillaceae</taxon>
        <taxon>Limosilactobacillus</taxon>
    </lineage>
</organism>
<dbReference type="Gene3D" id="3.10.20.320">
    <property type="entry name" value="Putative peptidoglycan bound protein (lpxtg motif)"/>
    <property type="match status" value="1"/>
</dbReference>
<feature type="domain" description="Gram-positive cocci surface proteins LPxTG" evidence="6">
    <location>
        <begin position="4863"/>
        <end position="4898"/>
    </location>
</feature>
<feature type="compositionally biased region" description="Polar residues" evidence="5">
    <location>
        <begin position="50"/>
        <end position="68"/>
    </location>
</feature>
<feature type="region of interest" description="Disordered" evidence="5">
    <location>
        <begin position="1"/>
        <end position="68"/>
    </location>
</feature>
<evidence type="ECO:0000256" key="3">
    <source>
        <dbReference type="ARBA" id="ARBA00022729"/>
    </source>
</evidence>
<dbReference type="InterPro" id="IPR046776">
    <property type="entry name" value="Pectate_lyase_5"/>
</dbReference>
<keyword evidence="4" id="KW-0572">Peptidoglycan-anchor</keyword>
<feature type="region of interest" description="Disordered" evidence="5">
    <location>
        <begin position="4648"/>
        <end position="4710"/>
    </location>
</feature>
<dbReference type="EMBL" id="AZER01000025">
    <property type="protein sequence ID" value="KRL26017.1"/>
    <property type="molecule type" value="Genomic_DNA"/>
</dbReference>
<name>A0A0R1P0V3_9LACO</name>
<feature type="compositionally biased region" description="Basic and acidic residues" evidence="5">
    <location>
        <begin position="37"/>
        <end position="49"/>
    </location>
</feature>
<feature type="compositionally biased region" description="Low complexity" evidence="5">
    <location>
        <begin position="3679"/>
        <end position="3693"/>
    </location>
</feature>
<dbReference type="InterPro" id="IPR019931">
    <property type="entry name" value="LPXTG_anchor"/>
</dbReference>
<evidence type="ECO:0000256" key="1">
    <source>
        <dbReference type="ARBA" id="ARBA00022512"/>
    </source>
</evidence>